<dbReference type="EMBL" id="JAPDGR010000903">
    <property type="protein sequence ID" value="KAJ2986726.1"/>
    <property type="molecule type" value="Genomic_DNA"/>
</dbReference>
<reference evidence="1" key="1">
    <citation type="submission" date="2022-10" db="EMBL/GenBank/DDBJ databases">
        <title>Genome Sequence of Xylaria curta.</title>
        <authorList>
            <person name="Buettner E."/>
        </authorList>
    </citation>
    <scope>NUCLEOTIDE SEQUENCE</scope>
    <source>
        <strain evidence="1">Babe10</strain>
    </source>
</reference>
<accession>A0ACC1P728</accession>
<comment type="caution">
    <text evidence="1">The sequence shown here is derived from an EMBL/GenBank/DDBJ whole genome shotgun (WGS) entry which is preliminary data.</text>
</comment>
<evidence type="ECO:0000313" key="2">
    <source>
        <dbReference type="Proteomes" id="UP001143856"/>
    </source>
</evidence>
<proteinExistence type="predicted"/>
<gene>
    <name evidence="1" type="ORF">NUW58_g4892</name>
</gene>
<dbReference type="Proteomes" id="UP001143856">
    <property type="component" value="Unassembled WGS sequence"/>
</dbReference>
<organism evidence="1 2">
    <name type="scientific">Xylaria curta</name>
    <dbReference type="NCBI Taxonomy" id="42375"/>
    <lineage>
        <taxon>Eukaryota</taxon>
        <taxon>Fungi</taxon>
        <taxon>Dikarya</taxon>
        <taxon>Ascomycota</taxon>
        <taxon>Pezizomycotina</taxon>
        <taxon>Sordariomycetes</taxon>
        <taxon>Xylariomycetidae</taxon>
        <taxon>Xylariales</taxon>
        <taxon>Xylariaceae</taxon>
        <taxon>Xylaria</taxon>
    </lineage>
</organism>
<protein>
    <submittedName>
        <fullName evidence="1">Uncharacterized protein</fullName>
    </submittedName>
</protein>
<evidence type="ECO:0000313" key="1">
    <source>
        <dbReference type="EMBL" id="KAJ2986726.1"/>
    </source>
</evidence>
<name>A0ACC1P728_9PEZI</name>
<keyword evidence="2" id="KW-1185">Reference proteome</keyword>
<sequence length="580" mass="66887">MWTHGRFPTAATRWLYSRHLSPSLNRSSPLLFSFQRRWSSARPPAEQVISSDTPPHTQDEFFRYTSGRWLWDEQARFRERYRLFDVHELQAVAARSVRAEKCVDMVKLAEGGFNKVFRLTMDNGSTVVARIPNLNTGSPRWTTASEVATMDFALSILGLPVPKVLAWNMDADNPVRSEYIIMEEATGTQLSQVWDTLPLETKLGIVKSLINIEKKLLSISFTWYGSLYFAHHGFPGCVEAQVEGDASASLMTEIESRYVIGPVAGGDFWDGKRKNMSIDRGPWKRSQDYLRAIAQRERAWLSRHAPKSANSLSGFSAGVGSQTRPEAHIALCDKFDRVAEYILPNDRPFVKPTLWHWDIHASNLFVEGGEISGIIDWQDSWAGPLFLQARQPQLVDYNGDIMLRLPPHYDTLEDQDERTRIRSQVEKSILLWSYERNTKKVNPLLHEVFHLPHGRTRRDAVDFSANTWDADIVPFRESLIRIQRNWDDICPGRPCPIEFTKAELEIHFRETDGWNENADFWDSVSFLVQKDGWTSHETYNDAVKLFAQLREEGLRQLEGEERVKFERETRWADKKARQDA</sequence>